<dbReference type="Proteomes" id="UP000295304">
    <property type="component" value="Unassembled WGS sequence"/>
</dbReference>
<organism evidence="4 5">
    <name type="scientific">Varunaivibrio sulfuroxidans</name>
    <dbReference type="NCBI Taxonomy" id="1773489"/>
    <lineage>
        <taxon>Bacteria</taxon>
        <taxon>Pseudomonadati</taxon>
        <taxon>Pseudomonadota</taxon>
        <taxon>Alphaproteobacteria</taxon>
        <taxon>Rhodospirillales</taxon>
        <taxon>Magnetovibrionaceae</taxon>
        <taxon>Varunaivibrio</taxon>
    </lineage>
</organism>
<evidence type="ECO:0000256" key="2">
    <source>
        <dbReference type="SAM" id="MobiDB-lite"/>
    </source>
</evidence>
<keyword evidence="5" id="KW-1185">Reference proteome</keyword>
<dbReference type="InterPro" id="IPR041698">
    <property type="entry name" value="Methyltransf_25"/>
</dbReference>
<feature type="compositionally biased region" description="Basic and acidic residues" evidence="2">
    <location>
        <begin position="1"/>
        <end position="14"/>
    </location>
</feature>
<dbReference type="InterPro" id="IPR029063">
    <property type="entry name" value="SAM-dependent_MTases_sf"/>
</dbReference>
<dbReference type="Pfam" id="PF13649">
    <property type="entry name" value="Methyltransf_25"/>
    <property type="match status" value="1"/>
</dbReference>
<name>A0A4R3JCT7_9PROT</name>
<evidence type="ECO:0000313" key="4">
    <source>
        <dbReference type="EMBL" id="TCS62953.1"/>
    </source>
</evidence>
<dbReference type="SUPFAM" id="SSF53335">
    <property type="entry name" value="S-adenosyl-L-methionine-dependent methyltransferases"/>
    <property type="match status" value="1"/>
</dbReference>
<dbReference type="RefSeq" id="WP_207893131.1">
    <property type="nucleotide sequence ID" value="NZ_CP119676.1"/>
</dbReference>
<feature type="domain" description="Methyltransferase" evidence="3">
    <location>
        <begin position="65"/>
        <end position="158"/>
    </location>
</feature>
<feature type="compositionally biased region" description="Low complexity" evidence="2">
    <location>
        <begin position="16"/>
        <end position="27"/>
    </location>
</feature>
<dbReference type="GO" id="GO:0032259">
    <property type="term" value="P:methylation"/>
    <property type="evidence" value="ECO:0007669"/>
    <property type="project" value="UniProtKB-KW"/>
</dbReference>
<sequence length="228" mass="24976">MTTEQDKTEPENAKRTPAAGTTPAAPAMDREGWNRRYATKELIWTGAANRFLEAEAADLPPGRALDLAAGEGRNAIWLAERGWTVSAVDFSDVAIKKAEKLAAERKVADKIAFQAADLRSYTFEKNHFDLVALIYLQIPQEELIPILERAVQAVTPGGVFLVIAHDSENLKHGYGGPQNPDMLYTAQQVATAVDGAVRIEKAQRVERPVETDDGVKIAIDCLVRGIRL</sequence>
<dbReference type="GO" id="GO:0008168">
    <property type="term" value="F:methyltransferase activity"/>
    <property type="evidence" value="ECO:0007669"/>
    <property type="project" value="UniProtKB-KW"/>
</dbReference>
<accession>A0A4R3JCT7</accession>
<evidence type="ECO:0000259" key="3">
    <source>
        <dbReference type="Pfam" id="PF13649"/>
    </source>
</evidence>
<evidence type="ECO:0000256" key="1">
    <source>
        <dbReference type="ARBA" id="ARBA00022679"/>
    </source>
</evidence>
<gene>
    <name evidence="4" type="ORF">EDD55_10442</name>
</gene>
<reference evidence="4 5" key="1">
    <citation type="submission" date="2019-03" db="EMBL/GenBank/DDBJ databases">
        <title>Genomic Encyclopedia of Type Strains, Phase IV (KMG-IV): sequencing the most valuable type-strain genomes for metagenomic binning, comparative biology and taxonomic classification.</title>
        <authorList>
            <person name="Goeker M."/>
        </authorList>
    </citation>
    <scope>NUCLEOTIDE SEQUENCE [LARGE SCALE GENOMIC DNA]</scope>
    <source>
        <strain evidence="4 5">DSM 101688</strain>
    </source>
</reference>
<dbReference type="EMBL" id="SLZW01000004">
    <property type="protein sequence ID" value="TCS62953.1"/>
    <property type="molecule type" value="Genomic_DNA"/>
</dbReference>
<protein>
    <submittedName>
        <fullName evidence="4">Methyltransferase family protein</fullName>
    </submittedName>
</protein>
<feature type="region of interest" description="Disordered" evidence="2">
    <location>
        <begin position="1"/>
        <end position="31"/>
    </location>
</feature>
<evidence type="ECO:0000313" key="5">
    <source>
        <dbReference type="Proteomes" id="UP000295304"/>
    </source>
</evidence>
<keyword evidence="4" id="KW-0489">Methyltransferase</keyword>
<comment type="caution">
    <text evidence="4">The sequence shown here is derived from an EMBL/GenBank/DDBJ whole genome shotgun (WGS) entry which is preliminary data.</text>
</comment>
<dbReference type="CDD" id="cd02440">
    <property type="entry name" value="AdoMet_MTases"/>
    <property type="match status" value="1"/>
</dbReference>
<keyword evidence="1 4" id="KW-0808">Transferase</keyword>
<dbReference type="PANTHER" id="PTHR43861">
    <property type="entry name" value="TRANS-ACONITATE 2-METHYLTRANSFERASE-RELATED"/>
    <property type="match status" value="1"/>
</dbReference>
<dbReference type="AlphaFoldDB" id="A0A4R3JCT7"/>
<dbReference type="PANTHER" id="PTHR43861:SF3">
    <property type="entry name" value="PUTATIVE (AFU_ORTHOLOGUE AFUA_2G14390)-RELATED"/>
    <property type="match status" value="1"/>
</dbReference>
<dbReference type="Gene3D" id="3.40.50.150">
    <property type="entry name" value="Vaccinia Virus protein VP39"/>
    <property type="match status" value="1"/>
</dbReference>
<proteinExistence type="predicted"/>